<evidence type="ECO:0000313" key="4">
    <source>
        <dbReference type="EMBL" id="KAL1302616.1"/>
    </source>
</evidence>
<evidence type="ECO:0000313" key="5">
    <source>
        <dbReference type="Proteomes" id="UP001562354"/>
    </source>
</evidence>
<evidence type="ECO:0000259" key="3">
    <source>
        <dbReference type="Pfam" id="PF16862"/>
    </source>
</evidence>
<accession>A0ABR3PA83</accession>
<dbReference type="GeneID" id="95976690"/>
<dbReference type="Gene3D" id="3.20.20.80">
    <property type="entry name" value="Glycosidases"/>
    <property type="match status" value="1"/>
</dbReference>
<feature type="chain" id="PRO_5045794009" description="Beta-glucuronidase C-terminal domain-containing protein" evidence="2">
    <location>
        <begin position="25"/>
        <end position="599"/>
    </location>
</feature>
<proteinExistence type="predicted"/>
<dbReference type="Pfam" id="PF16862">
    <property type="entry name" value="Glyco_hydro_79C"/>
    <property type="match status" value="1"/>
</dbReference>
<feature type="region of interest" description="Disordered" evidence="1">
    <location>
        <begin position="534"/>
        <end position="560"/>
    </location>
</feature>
<organism evidence="4 5">
    <name type="scientific">Neodothiora populina</name>
    <dbReference type="NCBI Taxonomy" id="2781224"/>
    <lineage>
        <taxon>Eukaryota</taxon>
        <taxon>Fungi</taxon>
        <taxon>Dikarya</taxon>
        <taxon>Ascomycota</taxon>
        <taxon>Pezizomycotina</taxon>
        <taxon>Dothideomycetes</taxon>
        <taxon>Dothideomycetidae</taxon>
        <taxon>Dothideales</taxon>
        <taxon>Dothioraceae</taxon>
        <taxon>Neodothiora</taxon>
    </lineage>
</organism>
<dbReference type="InterPro" id="IPR013780">
    <property type="entry name" value="Glyco_hydro_b"/>
</dbReference>
<feature type="signal peptide" evidence="2">
    <location>
        <begin position="1"/>
        <end position="24"/>
    </location>
</feature>
<keyword evidence="5" id="KW-1185">Reference proteome</keyword>
<reference evidence="4 5" key="1">
    <citation type="submission" date="2024-07" db="EMBL/GenBank/DDBJ databases">
        <title>Draft sequence of the Neodothiora populina.</title>
        <authorList>
            <person name="Drown D.D."/>
            <person name="Schuette U.S."/>
            <person name="Buechlein A.B."/>
            <person name="Rusch D.R."/>
            <person name="Winton L.W."/>
            <person name="Adams G.A."/>
        </authorList>
    </citation>
    <scope>NUCLEOTIDE SEQUENCE [LARGE SCALE GENOMIC DNA]</scope>
    <source>
        <strain evidence="4 5">CPC 39397</strain>
    </source>
</reference>
<feature type="domain" description="Beta-glucuronidase C-terminal" evidence="3">
    <location>
        <begin position="422"/>
        <end position="526"/>
    </location>
</feature>
<dbReference type="EMBL" id="JBFMKM010000012">
    <property type="protein sequence ID" value="KAL1302616.1"/>
    <property type="molecule type" value="Genomic_DNA"/>
</dbReference>
<gene>
    <name evidence="4" type="ORF">AAFC00_002988</name>
</gene>
<protein>
    <recommendedName>
        <fullName evidence="3">Beta-glucuronidase C-terminal domain-containing protein</fullName>
    </recommendedName>
</protein>
<dbReference type="RefSeq" id="XP_069198892.1">
    <property type="nucleotide sequence ID" value="XM_069342391.1"/>
</dbReference>
<name>A0ABR3PA83_9PEZI</name>
<dbReference type="SUPFAM" id="SSF51445">
    <property type="entry name" value="(Trans)glycosidases"/>
    <property type="match status" value="1"/>
</dbReference>
<evidence type="ECO:0000256" key="1">
    <source>
        <dbReference type="SAM" id="MobiDB-lite"/>
    </source>
</evidence>
<dbReference type="PANTHER" id="PTHR36183:SF2">
    <property type="entry name" value="BETA-GLUCURONIDASE C-TERMINAL DOMAIN-CONTAINING PROTEIN"/>
    <property type="match status" value="1"/>
</dbReference>
<dbReference type="InterPro" id="IPR052974">
    <property type="entry name" value="GH79_Enzymes"/>
</dbReference>
<dbReference type="Proteomes" id="UP001562354">
    <property type="component" value="Unassembled WGS sequence"/>
</dbReference>
<dbReference type="PANTHER" id="PTHR36183">
    <property type="entry name" value="BETA-GLUCURONIDASE"/>
    <property type="match status" value="1"/>
</dbReference>
<keyword evidence="2" id="KW-0732">Signal</keyword>
<sequence>MYTYSNIRCATVFVATTLFSSTLAQDAVSVTPAAKAAQASGLSQQLSRSYAGMGIEPSNLFSFTGGDEPNQLSINLLQNLANYSGAPPHLRIGGNTGDYMIYNASYKGFDLHQNQYSTSQGGMSSNQYIFGPDYLKALDRFPTDTPITYGLNLAYEGADYADIIAAEAAGVLDELNNTKVVSFEIGNEPDLYLENWDSLRTGQWDGTTYTQQFLDRAGIVYRRVLQPRGMPSTFFETASTASTISTTFTVQDLIDAGMTAAVNGSKFISSWNQHDYFYFISVSTYPLTLEAMMNLDQTVSQFKYWASEVATSLKTGLPYNLREMQSVGPTGQDGVSNTFGAALWQLNFFFYAASLNISSVQMHMTDNSFSAPWQPGNMNNVGPNIRPTYYAYAAFAQLLGAGNGTTQIAPLSLSSAMPNVRAYAAYEQGSLTSVVLINANQANASSTSKANLTFAVDFSAFAGQKVFLSYLTADGADVKSNATWNGISFEQDSVGTPSTSEQSAQGIDIDSNGIATIPVRDSQAVIARIGSALGSSDETTTPTSSSGSSTTPAGSSGTSSASASAAAASATKASGSIASSSASLLMISLALMFCFFMGH</sequence>
<dbReference type="InterPro" id="IPR031728">
    <property type="entry name" value="GlcAase_C"/>
</dbReference>
<comment type="caution">
    <text evidence="4">The sequence shown here is derived from an EMBL/GenBank/DDBJ whole genome shotgun (WGS) entry which is preliminary data.</text>
</comment>
<evidence type="ECO:0000256" key="2">
    <source>
        <dbReference type="SAM" id="SignalP"/>
    </source>
</evidence>
<dbReference type="InterPro" id="IPR017853">
    <property type="entry name" value="GH"/>
</dbReference>
<dbReference type="Gene3D" id="2.60.40.1180">
    <property type="entry name" value="Golgi alpha-mannosidase II"/>
    <property type="match status" value="1"/>
</dbReference>